<dbReference type="Proteomes" id="UP000178197">
    <property type="component" value="Unassembled WGS sequence"/>
</dbReference>
<gene>
    <name evidence="3" type="ORF">A3C71_01820</name>
</gene>
<evidence type="ECO:0000313" key="4">
    <source>
        <dbReference type="Proteomes" id="UP000178197"/>
    </source>
</evidence>
<feature type="transmembrane region" description="Helical" evidence="1">
    <location>
        <begin position="42"/>
        <end position="63"/>
    </location>
</feature>
<keyword evidence="1" id="KW-0472">Membrane</keyword>
<evidence type="ECO:0000256" key="1">
    <source>
        <dbReference type="SAM" id="Phobius"/>
    </source>
</evidence>
<protein>
    <recommendedName>
        <fullName evidence="2">DUF5652 domain-containing protein</fullName>
    </recommendedName>
</protein>
<keyword evidence="1" id="KW-1133">Transmembrane helix</keyword>
<organism evidence="3 4">
    <name type="scientific">Candidatus Yanofskybacteria bacterium RIFCSPHIGHO2_02_FULL_43_15c</name>
    <dbReference type="NCBI Taxonomy" id="1802679"/>
    <lineage>
        <taxon>Bacteria</taxon>
        <taxon>Candidatus Yanofskyibacteriota</taxon>
    </lineage>
</organism>
<dbReference type="Pfam" id="PF18893">
    <property type="entry name" value="DUF5652"/>
    <property type="match status" value="1"/>
</dbReference>
<feature type="transmembrane region" description="Helical" evidence="1">
    <location>
        <begin position="12"/>
        <end position="30"/>
    </location>
</feature>
<evidence type="ECO:0000313" key="3">
    <source>
        <dbReference type="EMBL" id="OGN12489.1"/>
    </source>
</evidence>
<dbReference type="InterPro" id="IPR043712">
    <property type="entry name" value="DUF5652"/>
</dbReference>
<accession>A0A1F8FJG1</accession>
<sequence>MNNFSGFMFPSYWGVLFWILIAWSLVWKGLALWKSARLGKNVWFVVLLLVNTFGILEILYLYVFSKKHPPVE</sequence>
<dbReference type="AlphaFoldDB" id="A0A1F8FJG1"/>
<feature type="domain" description="DUF5652" evidence="2">
    <location>
        <begin position="13"/>
        <end position="68"/>
    </location>
</feature>
<reference evidence="3 4" key="1">
    <citation type="journal article" date="2016" name="Nat. Commun.">
        <title>Thousands of microbial genomes shed light on interconnected biogeochemical processes in an aquifer system.</title>
        <authorList>
            <person name="Anantharaman K."/>
            <person name="Brown C.T."/>
            <person name="Hug L.A."/>
            <person name="Sharon I."/>
            <person name="Castelle C.J."/>
            <person name="Probst A.J."/>
            <person name="Thomas B.C."/>
            <person name="Singh A."/>
            <person name="Wilkins M.J."/>
            <person name="Karaoz U."/>
            <person name="Brodie E.L."/>
            <person name="Williams K.H."/>
            <person name="Hubbard S.S."/>
            <person name="Banfield J.F."/>
        </authorList>
    </citation>
    <scope>NUCLEOTIDE SEQUENCE [LARGE SCALE GENOMIC DNA]</scope>
</reference>
<dbReference type="EMBL" id="MGJT01000017">
    <property type="protein sequence ID" value="OGN12489.1"/>
    <property type="molecule type" value="Genomic_DNA"/>
</dbReference>
<keyword evidence="1" id="KW-0812">Transmembrane</keyword>
<comment type="caution">
    <text evidence="3">The sequence shown here is derived from an EMBL/GenBank/DDBJ whole genome shotgun (WGS) entry which is preliminary data.</text>
</comment>
<name>A0A1F8FJG1_9BACT</name>
<evidence type="ECO:0000259" key="2">
    <source>
        <dbReference type="Pfam" id="PF18893"/>
    </source>
</evidence>
<proteinExistence type="predicted"/>